<dbReference type="InterPro" id="IPR029058">
    <property type="entry name" value="AB_hydrolase_fold"/>
</dbReference>
<dbReference type="Proteomes" id="UP000825886">
    <property type="component" value="Chromosome"/>
</dbReference>
<dbReference type="PANTHER" id="PTHR10655">
    <property type="entry name" value="LYSOPHOSPHOLIPASE-RELATED"/>
    <property type="match status" value="1"/>
</dbReference>
<proteinExistence type="inferred from homology"/>
<reference evidence="4 5" key="1">
    <citation type="submission" date="2021-08" db="EMBL/GenBank/DDBJ databases">
        <title>Culture and genomic analysis of Symbiopectobacterium purcellii sp. nov. gen. nov., isolated from the leafhopper Empoasca decipiens.</title>
        <authorList>
            <person name="Nadal-Jimenez P."/>
            <person name="Siozios S."/>
            <person name="Halliday N."/>
            <person name="Camara M."/>
            <person name="Hurst G.D.D."/>
        </authorList>
    </citation>
    <scope>NUCLEOTIDE SEQUENCE [LARGE SCALE GENOMIC DNA]</scope>
    <source>
        <strain evidence="4 5">SyEd1</strain>
    </source>
</reference>
<dbReference type="RefSeq" id="WP_222160987.1">
    <property type="nucleotide sequence ID" value="NZ_CP081864.1"/>
</dbReference>
<feature type="domain" description="Phospholipase/carboxylesterase/thioesterase" evidence="3">
    <location>
        <begin position="7"/>
        <end position="204"/>
    </location>
</feature>
<sequence length="205" mass="21640">MMSDAITVQQPEQAQRLVLLFHGVGDSANGMAALGRYFADALADACVVSLNGPESTEWGAGRQWFSVQGVTEENRQARVDAAIPGFLSTVRHWQDKVGVDAAHTVLVGFSQGTIMSLEALKANPRIAGTVIAFSGRFASLPESALTPAVVHFIHGEQDSVILPVHAQAAAQRMHSLGSAHSLDMIAGVGHSIDGLMLQQALGYLA</sequence>
<keyword evidence="2" id="KW-0378">Hydrolase</keyword>
<keyword evidence="5" id="KW-1185">Reference proteome</keyword>
<dbReference type="InterPro" id="IPR003140">
    <property type="entry name" value="PLipase/COase/thioEstase"/>
</dbReference>
<protein>
    <submittedName>
        <fullName evidence="4">Esterase</fullName>
    </submittedName>
</protein>
<comment type="similarity">
    <text evidence="1">Belongs to the AB hydrolase superfamily. AB hydrolase 2 family.</text>
</comment>
<dbReference type="EMBL" id="CP081864">
    <property type="protein sequence ID" value="QZN97963.1"/>
    <property type="molecule type" value="Genomic_DNA"/>
</dbReference>
<organism evidence="4 5">
    <name type="scientific">Symbiopectobacterium purcellii</name>
    <dbReference type="NCBI Taxonomy" id="2871826"/>
    <lineage>
        <taxon>Bacteria</taxon>
        <taxon>Pseudomonadati</taxon>
        <taxon>Pseudomonadota</taxon>
        <taxon>Gammaproteobacteria</taxon>
        <taxon>Enterobacterales</taxon>
        <taxon>Enterobacteriaceae</taxon>
    </lineage>
</organism>
<name>A0ABX9ARY7_9ENTR</name>
<evidence type="ECO:0000256" key="2">
    <source>
        <dbReference type="ARBA" id="ARBA00022801"/>
    </source>
</evidence>
<evidence type="ECO:0000256" key="1">
    <source>
        <dbReference type="ARBA" id="ARBA00006499"/>
    </source>
</evidence>
<evidence type="ECO:0000259" key="3">
    <source>
        <dbReference type="Pfam" id="PF02230"/>
    </source>
</evidence>
<accession>A0ABX9ARY7</accession>
<evidence type="ECO:0000313" key="4">
    <source>
        <dbReference type="EMBL" id="QZN97963.1"/>
    </source>
</evidence>
<dbReference type="InterPro" id="IPR050565">
    <property type="entry name" value="LYPA1-2/EST-like"/>
</dbReference>
<dbReference type="Gene3D" id="3.40.50.1820">
    <property type="entry name" value="alpha/beta hydrolase"/>
    <property type="match status" value="1"/>
</dbReference>
<dbReference type="PANTHER" id="PTHR10655:SF17">
    <property type="entry name" value="LYSOPHOSPHOLIPASE-LIKE PROTEIN 1"/>
    <property type="match status" value="1"/>
</dbReference>
<evidence type="ECO:0000313" key="5">
    <source>
        <dbReference type="Proteomes" id="UP000825886"/>
    </source>
</evidence>
<dbReference type="Pfam" id="PF02230">
    <property type="entry name" value="Abhydrolase_2"/>
    <property type="match status" value="1"/>
</dbReference>
<dbReference type="NCBIfam" id="NF008525">
    <property type="entry name" value="PRK11460.1"/>
    <property type="match status" value="1"/>
</dbReference>
<dbReference type="SUPFAM" id="SSF53474">
    <property type="entry name" value="alpha/beta-Hydrolases"/>
    <property type="match status" value="1"/>
</dbReference>
<gene>
    <name evidence="4" type="primary">ypfH</name>
    <name evidence="4" type="ORF">K6K13_06030</name>
</gene>